<evidence type="ECO:0000259" key="1">
    <source>
        <dbReference type="Pfam" id="PF13614"/>
    </source>
</evidence>
<dbReference type="PANTHER" id="PTHR13696:SF99">
    <property type="entry name" value="COBYRINIC ACID AC-DIAMIDE SYNTHASE"/>
    <property type="match status" value="1"/>
</dbReference>
<dbReference type="AlphaFoldDB" id="A0AAF0K8R1"/>
<dbReference type="RefSeq" id="WP_080790552.1">
    <property type="nucleotide sequence ID" value="NZ_CP122962.1"/>
</dbReference>
<dbReference type="Pfam" id="PF13614">
    <property type="entry name" value="AAA_31"/>
    <property type="match status" value="1"/>
</dbReference>
<reference evidence="2" key="1">
    <citation type="submission" date="2019-04" db="EMBL/GenBank/DDBJ databases">
        <authorList>
            <person name="Chiang H.-Y."/>
            <person name="Huang Y.-Y."/>
            <person name="Chou L."/>
            <person name="Lai E.-M."/>
            <person name="Kuo C.-H."/>
        </authorList>
    </citation>
    <scope>NUCLEOTIDE SEQUENCE</scope>
    <source>
        <strain evidence="2">CFBP5506</strain>
    </source>
</reference>
<dbReference type="SUPFAM" id="SSF52540">
    <property type="entry name" value="P-loop containing nucleoside triphosphate hydrolases"/>
    <property type="match status" value="1"/>
</dbReference>
<dbReference type="Gene3D" id="3.40.50.300">
    <property type="entry name" value="P-loop containing nucleotide triphosphate hydrolases"/>
    <property type="match status" value="1"/>
</dbReference>
<organism evidence="2 3">
    <name type="scientific">Agrobacterium tumefaciens</name>
    <dbReference type="NCBI Taxonomy" id="358"/>
    <lineage>
        <taxon>Bacteria</taxon>
        <taxon>Pseudomonadati</taxon>
        <taxon>Pseudomonadota</taxon>
        <taxon>Alphaproteobacteria</taxon>
        <taxon>Hyphomicrobiales</taxon>
        <taxon>Rhizobiaceae</taxon>
        <taxon>Rhizobium/Agrobacterium group</taxon>
        <taxon>Agrobacterium</taxon>
        <taxon>Agrobacterium tumefaciens complex</taxon>
    </lineage>
</organism>
<dbReference type="CDD" id="cd02042">
    <property type="entry name" value="ParAB_family"/>
    <property type="match status" value="1"/>
</dbReference>
<accession>A0AAF0K8R1</accession>
<dbReference type="Proteomes" id="UP000305410">
    <property type="component" value="Chromosome Circular"/>
</dbReference>
<name>A0AAF0K8R1_AGRTU</name>
<reference evidence="2" key="2">
    <citation type="submission" date="2023-04" db="EMBL/GenBank/DDBJ databases">
        <title>Complete genome sequence of Agrobacterium salinitolerans CFBP5506.</title>
        <authorList>
            <person name="Yen H.-C."/>
            <person name="Yan X.-H."/>
            <person name="Lai E.-M."/>
            <person name="Kuo C.-H."/>
        </authorList>
    </citation>
    <scope>NUCLEOTIDE SEQUENCE</scope>
    <source>
        <strain evidence="2">CFBP5506</strain>
    </source>
</reference>
<dbReference type="InterPro" id="IPR025669">
    <property type="entry name" value="AAA_dom"/>
</dbReference>
<gene>
    <name evidence="2" type="ORF">CFBP5506_06490</name>
</gene>
<proteinExistence type="predicted"/>
<feature type="domain" description="AAA" evidence="1">
    <location>
        <begin position="3"/>
        <end position="192"/>
    </location>
</feature>
<dbReference type="InterPro" id="IPR027417">
    <property type="entry name" value="P-loop_NTPase"/>
</dbReference>
<evidence type="ECO:0000313" key="2">
    <source>
        <dbReference type="EMBL" id="WGM60475.1"/>
    </source>
</evidence>
<sequence length="344" mass="38529">MTKFISIFNNKGGVGKTNLTWNIADMLGEKGKNVLLIDFDPQCNLSIAMLGAEKFKGFVEDKASPKTIRAFLQGYLQNTGPGPSFTERGVHTNQSVKIIPGDFWLNVYSDSLSVGNDLLTGNGVAKFLAPRTLLAKLEEMGERFDYVIIDLPPSFGGLVRSALYSSDYLIVPCTSDSFSEYCISLISQMLPQFIADWDTGIARFKQNNYASKEYDAYGKPKYAGWIFNGYDTRSNKMLRADSAHYQNIKSANLKLVEELRGSVKTYDAVHSIGQDAYYIGGVEDMNVIIQNSLWQNVPAHNMDKHLQLQELTGNKQKWSEAQLRLIGEIRRQVDEIATNIISKM</sequence>
<dbReference type="PANTHER" id="PTHR13696">
    <property type="entry name" value="P-LOOP CONTAINING NUCLEOSIDE TRIPHOSPHATE HYDROLASE"/>
    <property type="match status" value="1"/>
</dbReference>
<protein>
    <submittedName>
        <fullName evidence="2">AAA family ATPase</fullName>
    </submittedName>
</protein>
<evidence type="ECO:0000313" key="3">
    <source>
        <dbReference type="Proteomes" id="UP000305410"/>
    </source>
</evidence>
<dbReference type="InterPro" id="IPR050678">
    <property type="entry name" value="DNA_Partitioning_ATPase"/>
</dbReference>
<dbReference type="EMBL" id="CP122962">
    <property type="protein sequence ID" value="WGM60475.1"/>
    <property type="molecule type" value="Genomic_DNA"/>
</dbReference>